<reference evidence="3" key="1">
    <citation type="submission" date="2016-07" db="EMBL/GenBank/DDBJ databases">
        <title>Frankia sp. NRRL B-16219 Genome sequencing.</title>
        <authorList>
            <person name="Ghodhbane-Gtari F."/>
            <person name="Swanson E."/>
            <person name="Gueddou A."/>
            <person name="Louati M."/>
            <person name="Nouioui I."/>
            <person name="Hezbri K."/>
            <person name="Abebe-Akele F."/>
            <person name="Simpson S."/>
            <person name="Morris K."/>
            <person name="Thomas K."/>
            <person name="Gtari M."/>
            <person name="Tisa L.S."/>
        </authorList>
    </citation>
    <scope>NUCLEOTIDE SEQUENCE [LARGE SCALE GENOMIC DNA]</scope>
    <source>
        <strain evidence="3">NRRL B-16219</strain>
    </source>
</reference>
<evidence type="ECO:0000256" key="1">
    <source>
        <dbReference type="SAM" id="MobiDB-lite"/>
    </source>
</evidence>
<dbReference type="AlphaFoldDB" id="A0A1S1Q1Z0"/>
<dbReference type="EMBL" id="MAXA01000224">
    <property type="protein sequence ID" value="OHV27205.1"/>
    <property type="molecule type" value="Genomic_DNA"/>
</dbReference>
<comment type="caution">
    <text evidence="2">The sequence shown here is derived from an EMBL/GenBank/DDBJ whole genome shotgun (WGS) entry which is preliminary data.</text>
</comment>
<evidence type="ECO:0000313" key="3">
    <source>
        <dbReference type="Proteomes" id="UP000179769"/>
    </source>
</evidence>
<accession>A0A1S1Q1Z0</accession>
<sequence length="181" mass="18309">MVGGLLVACLVLPGCSGSGDDEAPSPAPASGTAGTGQGGAASPEAPPAGTPTASRTTRFQGADGDVEVGFVGLRVDGQLARLDLLFTPRYAKDPGTGITLYDMAGRRDAAVTLVDSVNLRRYTVVRDSAGVALGAASGTTRTRNNVPVTGSFTFAAPPADVTTVDVYLNDRVIVDDAAITR</sequence>
<dbReference type="OrthoDB" id="3535217at2"/>
<name>A0A1S1Q1Z0_9ACTN</name>
<feature type="region of interest" description="Disordered" evidence="1">
    <location>
        <begin position="18"/>
        <end position="60"/>
    </location>
</feature>
<proteinExistence type="predicted"/>
<evidence type="ECO:0008006" key="4">
    <source>
        <dbReference type="Google" id="ProtNLM"/>
    </source>
</evidence>
<protein>
    <recommendedName>
        <fullName evidence="4">DUF4352 domain-containing protein</fullName>
    </recommendedName>
</protein>
<evidence type="ECO:0000313" key="2">
    <source>
        <dbReference type="EMBL" id="OHV27205.1"/>
    </source>
</evidence>
<keyword evidence="3" id="KW-1185">Reference proteome</keyword>
<organism evidence="2 3">
    <name type="scientific">Parafrankia soli</name>
    <dbReference type="NCBI Taxonomy" id="2599596"/>
    <lineage>
        <taxon>Bacteria</taxon>
        <taxon>Bacillati</taxon>
        <taxon>Actinomycetota</taxon>
        <taxon>Actinomycetes</taxon>
        <taxon>Frankiales</taxon>
        <taxon>Frankiaceae</taxon>
        <taxon>Parafrankia</taxon>
    </lineage>
</organism>
<dbReference type="RefSeq" id="WP_071064954.1">
    <property type="nucleotide sequence ID" value="NZ_MAXA01000224.1"/>
</dbReference>
<gene>
    <name evidence="2" type="ORF">BBK14_04820</name>
</gene>
<dbReference type="Proteomes" id="UP000179769">
    <property type="component" value="Unassembled WGS sequence"/>
</dbReference>